<dbReference type="Proteomes" id="UP000593562">
    <property type="component" value="Unassembled WGS sequence"/>
</dbReference>
<gene>
    <name evidence="2" type="ORF">HS088_TW02G00853</name>
</gene>
<proteinExistence type="predicted"/>
<sequence>MKTIVHEKQLQFSPPTLDFRGSEEAKPDIENGAGGRMKEAAEKSFESCKETVEESAKSAVEVVWHTVIRSIRLQIL</sequence>
<evidence type="ECO:0000313" key="2">
    <source>
        <dbReference type="EMBL" id="KAF5751834.1"/>
    </source>
</evidence>
<feature type="compositionally biased region" description="Basic and acidic residues" evidence="1">
    <location>
        <begin position="20"/>
        <end position="29"/>
    </location>
</feature>
<reference evidence="2 3" key="1">
    <citation type="journal article" date="2020" name="Nat. Commun.">
        <title>Genome of Tripterygium wilfordii and identification of cytochrome P450 involved in triptolide biosynthesis.</title>
        <authorList>
            <person name="Tu L."/>
            <person name="Su P."/>
            <person name="Zhang Z."/>
            <person name="Gao L."/>
            <person name="Wang J."/>
            <person name="Hu T."/>
            <person name="Zhou J."/>
            <person name="Zhang Y."/>
            <person name="Zhao Y."/>
            <person name="Liu Y."/>
            <person name="Song Y."/>
            <person name="Tong Y."/>
            <person name="Lu Y."/>
            <person name="Yang J."/>
            <person name="Xu C."/>
            <person name="Jia M."/>
            <person name="Peters R.J."/>
            <person name="Huang L."/>
            <person name="Gao W."/>
        </authorList>
    </citation>
    <scope>NUCLEOTIDE SEQUENCE [LARGE SCALE GENOMIC DNA]</scope>
    <source>
        <strain evidence="3">cv. XIE 37</strain>
        <tissue evidence="2">Leaf</tissue>
    </source>
</reference>
<dbReference type="InParanoid" id="A0A7J7E067"/>
<organism evidence="2 3">
    <name type="scientific">Tripterygium wilfordii</name>
    <name type="common">Thunder God vine</name>
    <dbReference type="NCBI Taxonomy" id="458696"/>
    <lineage>
        <taxon>Eukaryota</taxon>
        <taxon>Viridiplantae</taxon>
        <taxon>Streptophyta</taxon>
        <taxon>Embryophyta</taxon>
        <taxon>Tracheophyta</taxon>
        <taxon>Spermatophyta</taxon>
        <taxon>Magnoliopsida</taxon>
        <taxon>eudicotyledons</taxon>
        <taxon>Gunneridae</taxon>
        <taxon>Pentapetalae</taxon>
        <taxon>rosids</taxon>
        <taxon>fabids</taxon>
        <taxon>Celastrales</taxon>
        <taxon>Celastraceae</taxon>
        <taxon>Tripterygium</taxon>
    </lineage>
</organism>
<evidence type="ECO:0000313" key="3">
    <source>
        <dbReference type="Proteomes" id="UP000593562"/>
    </source>
</evidence>
<name>A0A7J7E067_TRIWF</name>
<feature type="region of interest" description="Disordered" evidence="1">
    <location>
        <begin position="15"/>
        <end position="36"/>
    </location>
</feature>
<dbReference type="PANTHER" id="PTHR35463">
    <property type="entry name" value="TRANSMEMBRANE PROTEIN"/>
    <property type="match status" value="1"/>
</dbReference>
<accession>A0A7J7E067</accession>
<dbReference type="AlphaFoldDB" id="A0A7J7E067"/>
<evidence type="ECO:0000256" key="1">
    <source>
        <dbReference type="SAM" id="MobiDB-lite"/>
    </source>
</evidence>
<comment type="caution">
    <text evidence="2">The sequence shown here is derived from an EMBL/GenBank/DDBJ whole genome shotgun (WGS) entry which is preliminary data.</text>
</comment>
<dbReference type="PANTHER" id="PTHR35463:SF10">
    <property type="entry name" value="TRANSMEMBRANE PROTEIN"/>
    <property type="match status" value="1"/>
</dbReference>
<keyword evidence="3" id="KW-1185">Reference proteome</keyword>
<protein>
    <submittedName>
        <fullName evidence="2">Uncharacterized protein</fullName>
    </submittedName>
</protein>
<dbReference type="EMBL" id="JAAARO010000002">
    <property type="protein sequence ID" value="KAF5751834.1"/>
    <property type="molecule type" value="Genomic_DNA"/>
</dbReference>